<dbReference type="Proteomes" id="UP001159179">
    <property type="component" value="Unassembled WGS sequence"/>
</dbReference>
<sequence>MNVGKIIKNELEKPGRDLKDKDLALILNISNSKVCKIINNKAPILFHDWVRFIKVFCPEREDELVEKFYKNDISGPGSTTCRRTMMEYFSISGKLDNLEELVNIELKSTNKENYAWAKAYSYVLKYHRTLKPSLSLLEDFEEFNPTRTIPRFIMKLLRVYVLYHVHYFKQFFDTILQLKNEIKSFTNPLIKECFEVRIANLLSDAHLFATANVEESRKYAEFVLNSNIPCARFKLNLYYNMGVSYLFENYDLFKSNIDKYISKLKEFNLTNRLDYVINNDIAFADTYWEKKRTNIENYDILEKAHHEARLGEKQKALEYLLQARNKSDAFYKCYKGIALSDPNLLLESMREFEQTGQKFFAQLPLNELQKYEGYKEIAEMLYRTIKIA</sequence>
<reference evidence="1" key="1">
    <citation type="submission" date="2023-03" db="EMBL/GenBank/DDBJ databases">
        <title>Bacterial isolates from washroom surfaces on a university campus.</title>
        <authorList>
            <person name="Holman D.B."/>
            <person name="Gzyl K.E."/>
            <person name="Taheri A.E."/>
        </authorList>
    </citation>
    <scope>NUCLEOTIDE SEQUENCE</scope>
    <source>
        <strain evidence="1">RD03</strain>
    </source>
</reference>
<accession>A0AAW6SRJ5</accession>
<comment type="caution">
    <text evidence="1">The sequence shown here is derived from an EMBL/GenBank/DDBJ whole genome shotgun (WGS) entry which is preliminary data.</text>
</comment>
<keyword evidence="1" id="KW-0675">Receptor</keyword>
<dbReference type="InterPro" id="IPR047705">
    <property type="entry name" value="AimR-like"/>
</dbReference>
<protein>
    <submittedName>
        <fullName evidence="1">AimR family lysis-lysogeny pheromone receptor</fullName>
    </submittedName>
</protein>
<proteinExistence type="predicted"/>
<dbReference type="RefSeq" id="WP_280615709.1">
    <property type="nucleotide sequence ID" value="NZ_JAROYP010000001.1"/>
</dbReference>
<evidence type="ECO:0000313" key="1">
    <source>
        <dbReference type="EMBL" id="MDH5159870.1"/>
    </source>
</evidence>
<evidence type="ECO:0000313" key="2">
    <source>
        <dbReference type="Proteomes" id="UP001159179"/>
    </source>
</evidence>
<dbReference type="AlphaFoldDB" id="A0AAW6SRJ5"/>
<dbReference type="NCBIfam" id="NF038310">
    <property type="entry name" value="lysogeny_AimR"/>
    <property type="match status" value="1"/>
</dbReference>
<gene>
    <name evidence="1" type="ORF">P5X88_02915</name>
</gene>
<dbReference type="EMBL" id="JAROYP010000001">
    <property type="protein sequence ID" value="MDH5159870.1"/>
    <property type="molecule type" value="Genomic_DNA"/>
</dbReference>
<organism evidence="1 2">
    <name type="scientific">Heyndrickxia oleronia</name>
    <dbReference type="NCBI Taxonomy" id="38875"/>
    <lineage>
        <taxon>Bacteria</taxon>
        <taxon>Bacillati</taxon>
        <taxon>Bacillota</taxon>
        <taxon>Bacilli</taxon>
        <taxon>Bacillales</taxon>
        <taxon>Bacillaceae</taxon>
        <taxon>Heyndrickxia</taxon>
    </lineage>
</organism>
<name>A0AAW6SRJ5_9BACI</name>
<dbReference type="Pfam" id="PF22871">
    <property type="entry name" value="AimR"/>
    <property type="match status" value="1"/>
</dbReference>